<keyword evidence="3" id="KW-1185">Reference proteome</keyword>
<protein>
    <submittedName>
        <fullName evidence="2">Uncharacterized protein</fullName>
    </submittedName>
</protein>
<evidence type="ECO:0000313" key="2">
    <source>
        <dbReference type="EMBL" id="KAJ1347793.1"/>
    </source>
</evidence>
<dbReference type="AlphaFoldDB" id="A0AAD5M0J7"/>
<evidence type="ECO:0000313" key="3">
    <source>
        <dbReference type="Proteomes" id="UP001196413"/>
    </source>
</evidence>
<organism evidence="2 3">
    <name type="scientific">Parelaphostrongylus tenuis</name>
    <name type="common">Meningeal worm</name>
    <dbReference type="NCBI Taxonomy" id="148309"/>
    <lineage>
        <taxon>Eukaryota</taxon>
        <taxon>Metazoa</taxon>
        <taxon>Ecdysozoa</taxon>
        <taxon>Nematoda</taxon>
        <taxon>Chromadorea</taxon>
        <taxon>Rhabditida</taxon>
        <taxon>Rhabditina</taxon>
        <taxon>Rhabditomorpha</taxon>
        <taxon>Strongyloidea</taxon>
        <taxon>Metastrongylidae</taxon>
        <taxon>Parelaphostrongylus</taxon>
    </lineage>
</organism>
<feature type="region of interest" description="Disordered" evidence="1">
    <location>
        <begin position="1"/>
        <end position="31"/>
    </location>
</feature>
<sequence>MGGRLLGGRLPGGGRAVHQTDDRSRGGQRLDGGLVDPAVALWMWIDSDPERTNVNGTIVSPPRTTQIALLISARTALVDHGVALWVWIDGDPELTEIRWAIVLSSLCSMGIP</sequence>
<feature type="compositionally biased region" description="Gly residues" evidence="1">
    <location>
        <begin position="1"/>
        <end position="15"/>
    </location>
</feature>
<name>A0AAD5M0J7_PARTN</name>
<dbReference type="EMBL" id="JAHQIW010000381">
    <property type="protein sequence ID" value="KAJ1347793.1"/>
    <property type="molecule type" value="Genomic_DNA"/>
</dbReference>
<proteinExistence type="predicted"/>
<reference evidence="2" key="1">
    <citation type="submission" date="2021-06" db="EMBL/GenBank/DDBJ databases">
        <title>Parelaphostrongylus tenuis whole genome reference sequence.</title>
        <authorList>
            <person name="Garwood T.J."/>
            <person name="Larsen P.A."/>
            <person name="Fountain-Jones N.M."/>
            <person name="Garbe J.R."/>
            <person name="Macchietto M.G."/>
            <person name="Kania S.A."/>
            <person name="Gerhold R.W."/>
            <person name="Richards J.E."/>
            <person name="Wolf T.M."/>
        </authorList>
    </citation>
    <scope>NUCLEOTIDE SEQUENCE</scope>
    <source>
        <strain evidence="2">MNPRO001-30</strain>
        <tissue evidence="2">Meninges</tissue>
    </source>
</reference>
<comment type="caution">
    <text evidence="2">The sequence shown here is derived from an EMBL/GenBank/DDBJ whole genome shotgun (WGS) entry which is preliminary data.</text>
</comment>
<gene>
    <name evidence="2" type="ORF">KIN20_002956</name>
</gene>
<dbReference type="Proteomes" id="UP001196413">
    <property type="component" value="Unassembled WGS sequence"/>
</dbReference>
<evidence type="ECO:0000256" key="1">
    <source>
        <dbReference type="SAM" id="MobiDB-lite"/>
    </source>
</evidence>
<accession>A0AAD5M0J7</accession>